<sequence>MMAATQSSSWPDLQPEILGLVLGRLPSLADRVRLRAVCRPWRCNAQWKPLPPPLPWLSLLDETFLSLPDGEIHRMPVPDDASCHGSVDSWLILVHNDGRCSLMNPFSKATSQLPKLSAIWNSEMRNAYHGHPLFYKLVVPLSLDLSSDSLVAALIMDASFHSTISICQPSVATDTIRNEPGERLIDVAFFGGKLYAGALVKLFVVDIGVGHNGKPKISSVKCIVDSIDDSGSTSQSFTGRSFDNYYFCSVVYSNILLQLPVIWEHNRMSLLNLLASLIKVICFHKSKLVQDSTFSLVALSSEQGQLIFVRTKIYAHCAGAGSCQPGFDLGSRLADGQVKLFRNDYGCRCDKDKLFHMVKRLTSGCIFLSCAFS</sequence>
<accession>A0A1E5VFT2</accession>
<feature type="domain" description="KIB1-4 beta-propeller" evidence="1">
    <location>
        <begin position="64"/>
        <end position="208"/>
    </location>
</feature>
<keyword evidence="3" id="KW-1185">Reference proteome</keyword>
<dbReference type="InterPro" id="IPR036047">
    <property type="entry name" value="F-box-like_dom_sf"/>
</dbReference>
<protein>
    <recommendedName>
        <fullName evidence="1">KIB1-4 beta-propeller domain-containing protein</fullName>
    </recommendedName>
</protein>
<dbReference type="AlphaFoldDB" id="A0A1E5VFT2"/>
<evidence type="ECO:0000313" key="3">
    <source>
        <dbReference type="Proteomes" id="UP000095767"/>
    </source>
</evidence>
<dbReference type="SUPFAM" id="SSF81383">
    <property type="entry name" value="F-box domain"/>
    <property type="match status" value="1"/>
</dbReference>
<evidence type="ECO:0000313" key="2">
    <source>
        <dbReference type="EMBL" id="OEL23961.1"/>
    </source>
</evidence>
<proteinExistence type="predicted"/>
<dbReference type="EMBL" id="LWDX02041083">
    <property type="protein sequence ID" value="OEL23961.1"/>
    <property type="molecule type" value="Genomic_DNA"/>
</dbReference>
<dbReference type="PANTHER" id="PTHR33110">
    <property type="entry name" value="F-BOX/KELCH-REPEAT PROTEIN-RELATED"/>
    <property type="match status" value="1"/>
</dbReference>
<comment type="caution">
    <text evidence="2">The sequence shown here is derived from an EMBL/GenBank/DDBJ whole genome shotgun (WGS) entry which is preliminary data.</text>
</comment>
<dbReference type="OrthoDB" id="621744at2759"/>
<evidence type="ECO:0000259" key="1">
    <source>
        <dbReference type="Pfam" id="PF03478"/>
    </source>
</evidence>
<dbReference type="Gene3D" id="1.20.1280.50">
    <property type="match status" value="1"/>
</dbReference>
<reference evidence="2 3" key="1">
    <citation type="submission" date="2016-09" db="EMBL/GenBank/DDBJ databases">
        <title>The draft genome of Dichanthelium oligosanthes: A C3 panicoid grass species.</title>
        <authorList>
            <person name="Studer A.J."/>
            <person name="Schnable J.C."/>
            <person name="Brutnell T.P."/>
        </authorList>
    </citation>
    <scope>NUCLEOTIDE SEQUENCE [LARGE SCALE GENOMIC DNA]</scope>
    <source>
        <strain evidence="3">cv. Kellogg 1175</strain>
        <tissue evidence="2">Leaf</tissue>
    </source>
</reference>
<dbReference type="InterPro" id="IPR005174">
    <property type="entry name" value="KIB1-4_b-propeller"/>
</dbReference>
<dbReference type="STRING" id="888268.A0A1E5VFT2"/>
<dbReference type="Proteomes" id="UP000095767">
    <property type="component" value="Unassembled WGS sequence"/>
</dbReference>
<name>A0A1E5VFT2_9POAL</name>
<gene>
    <name evidence="2" type="ORF">BAE44_0015020</name>
</gene>
<dbReference type="Pfam" id="PF03478">
    <property type="entry name" value="Beta-prop_KIB1-4"/>
    <property type="match status" value="1"/>
</dbReference>
<dbReference type="PANTHER" id="PTHR33110:SF36">
    <property type="entry name" value="OS06G0148600 PROTEIN"/>
    <property type="match status" value="1"/>
</dbReference>
<organism evidence="2 3">
    <name type="scientific">Dichanthelium oligosanthes</name>
    <dbReference type="NCBI Taxonomy" id="888268"/>
    <lineage>
        <taxon>Eukaryota</taxon>
        <taxon>Viridiplantae</taxon>
        <taxon>Streptophyta</taxon>
        <taxon>Embryophyta</taxon>
        <taxon>Tracheophyta</taxon>
        <taxon>Spermatophyta</taxon>
        <taxon>Magnoliopsida</taxon>
        <taxon>Liliopsida</taxon>
        <taxon>Poales</taxon>
        <taxon>Poaceae</taxon>
        <taxon>PACMAD clade</taxon>
        <taxon>Panicoideae</taxon>
        <taxon>Panicodae</taxon>
        <taxon>Paniceae</taxon>
        <taxon>Dichantheliinae</taxon>
        <taxon>Dichanthelium</taxon>
    </lineage>
</organism>